<evidence type="ECO:0000313" key="2">
    <source>
        <dbReference type="Proteomes" id="UP001055879"/>
    </source>
</evidence>
<evidence type="ECO:0000313" key="1">
    <source>
        <dbReference type="EMBL" id="KAI3672887.1"/>
    </source>
</evidence>
<gene>
    <name evidence="1" type="ORF">L6452_38987</name>
</gene>
<comment type="caution">
    <text evidence="1">The sequence shown here is derived from an EMBL/GenBank/DDBJ whole genome shotgun (WGS) entry which is preliminary data.</text>
</comment>
<name>A0ACB8XSS6_ARCLA</name>
<sequence>MLIVLSLTKSTQSSDTMELDFGYRRLKVRLKYVLRPKENVEGSSKLTLISIPITLDLSNAQLLEAKSAKSEEKFESNEKDVKMVYDKVEDLEDAQKSNATHISDSQMVEMDLVEEICKNPIFVESGLVKELGKPVVDQIIWDKEYYDEELNKVSEYNLFSEESYDDLYLNEGEEEIMVESQVNGSWPEEVQVMYLEFLRQFN</sequence>
<proteinExistence type="predicted"/>
<dbReference type="Proteomes" id="UP001055879">
    <property type="component" value="Linkage Group LG15"/>
</dbReference>
<keyword evidence="2" id="KW-1185">Reference proteome</keyword>
<reference evidence="2" key="1">
    <citation type="journal article" date="2022" name="Mol. Ecol. Resour.">
        <title>The genomes of chicory, endive, great burdock and yacon provide insights into Asteraceae palaeo-polyploidization history and plant inulin production.</title>
        <authorList>
            <person name="Fan W."/>
            <person name="Wang S."/>
            <person name="Wang H."/>
            <person name="Wang A."/>
            <person name="Jiang F."/>
            <person name="Liu H."/>
            <person name="Zhao H."/>
            <person name="Xu D."/>
            <person name="Zhang Y."/>
        </authorList>
    </citation>
    <scope>NUCLEOTIDE SEQUENCE [LARGE SCALE GENOMIC DNA]</scope>
    <source>
        <strain evidence="2">cv. Niubang</strain>
    </source>
</reference>
<reference evidence="1 2" key="2">
    <citation type="journal article" date="2022" name="Mol. Ecol. Resour.">
        <title>The genomes of chicory, endive, great burdock and yacon provide insights into Asteraceae paleo-polyploidization history and plant inulin production.</title>
        <authorList>
            <person name="Fan W."/>
            <person name="Wang S."/>
            <person name="Wang H."/>
            <person name="Wang A."/>
            <person name="Jiang F."/>
            <person name="Liu H."/>
            <person name="Zhao H."/>
            <person name="Xu D."/>
            <person name="Zhang Y."/>
        </authorList>
    </citation>
    <scope>NUCLEOTIDE SEQUENCE [LARGE SCALE GENOMIC DNA]</scope>
    <source>
        <strain evidence="2">cv. Niubang</strain>
    </source>
</reference>
<protein>
    <submittedName>
        <fullName evidence="1">Uncharacterized protein</fullName>
    </submittedName>
</protein>
<dbReference type="EMBL" id="CM042061">
    <property type="protein sequence ID" value="KAI3672887.1"/>
    <property type="molecule type" value="Genomic_DNA"/>
</dbReference>
<organism evidence="1 2">
    <name type="scientific">Arctium lappa</name>
    <name type="common">Greater burdock</name>
    <name type="synonym">Lappa major</name>
    <dbReference type="NCBI Taxonomy" id="4217"/>
    <lineage>
        <taxon>Eukaryota</taxon>
        <taxon>Viridiplantae</taxon>
        <taxon>Streptophyta</taxon>
        <taxon>Embryophyta</taxon>
        <taxon>Tracheophyta</taxon>
        <taxon>Spermatophyta</taxon>
        <taxon>Magnoliopsida</taxon>
        <taxon>eudicotyledons</taxon>
        <taxon>Gunneridae</taxon>
        <taxon>Pentapetalae</taxon>
        <taxon>asterids</taxon>
        <taxon>campanulids</taxon>
        <taxon>Asterales</taxon>
        <taxon>Asteraceae</taxon>
        <taxon>Carduoideae</taxon>
        <taxon>Cardueae</taxon>
        <taxon>Arctiinae</taxon>
        <taxon>Arctium</taxon>
    </lineage>
</organism>
<accession>A0ACB8XSS6</accession>